<gene>
    <name evidence="3" type="ORF">VA603_16960</name>
</gene>
<reference evidence="3 4" key="1">
    <citation type="submission" date="2023-12" db="EMBL/GenBank/DDBJ databases">
        <title>Stenotrophomonas guangdongensis sp. nov., isolated from wilted pepper plants (Capsicum annuum).</title>
        <authorList>
            <person name="Qiu M."/>
            <person name="Li Y."/>
            <person name="Liu Q."/>
            <person name="Zhang X."/>
            <person name="Huang Y."/>
            <person name="Guo R."/>
            <person name="Hu M."/>
            <person name="Zhou J."/>
            <person name="Zhou X."/>
        </authorList>
    </citation>
    <scope>NUCLEOTIDE SEQUENCE [LARGE SCALE GENOMIC DNA]</scope>
    <source>
        <strain evidence="3 4">MH1</strain>
    </source>
</reference>
<keyword evidence="4" id="KW-1185">Reference proteome</keyword>
<dbReference type="Proteomes" id="UP001301653">
    <property type="component" value="Unassembled WGS sequence"/>
</dbReference>
<dbReference type="Pfam" id="PF13561">
    <property type="entry name" value="adh_short_C2"/>
    <property type="match status" value="1"/>
</dbReference>
<dbReference type="NCBIfam" id="NF005754">
    <property type="entry name" value="PRK07578.1"/>
    <property type="match status" value="1"/>
</dbReference>
<name>A0ABU5V794_9GAMM</name>
<comment type="caution">
    <text evidence="3">The sequence shown here is derived from an EMBL/GenBank/DDBJ whole genome shotgun (WGS) entry which is preliminary data.</text>
</comment>
<keyword evidence="2" id="KW-0560">Oxidoreductase</keyword>
<proteinExistence type="inferred from homology"/>
<dbReference type="PANTHER" id="PTHR43477">
    <property type="entry name" value="DIHYDROANTICAPSIN 7-DEHYDROGENASE"/>
    <property type="match status" value="1"/>
</dbReference>
<evidence type="ECO:0000256" key="1">
    <source>
        <dbReference type="ARBA" id="ARBA00006484"/>
    </source>
</evidence>
<organism evidence="3 4">
    <name type="scientific">Stenotrophomonas capsici</name>
    <dbReference type="NCBI Taxonomy" id="3110230"/>
    <lineage>
        <taxon>Bacteria</taxon>
        <taxon>Pseudomonadati</taxon>
        <taxon>Pseudomonadota</taxon>
        <taxon>Gammaproteobacteria</taxon>
        <taxon>Lysobacterales</taxon>
        <taxon>Lysobacteraceae</taxon>
        <taxon>Stenotrophomonas</taxon>
    </lineage>
</organism>
<evidence type="ECO:0000313" key="4">
    <source>
        <dbReference type="Proteomes" id="UP001301653"/>
    </source>
</evidence>
<protein>
    <submittedName>
        <fullName evidence="3">Short chain dehydrogenase</fullName>
    </submittedName>
</protein>
<sequence length="201" mass="20977">MKKKILLVGASGTLGKAVAAHLRQRHEVITASRSDAAHPVDLGDEQSVSALLQAVGPLDAIVSTTGNVHFGPLTQMTAAQFNQGLQDKLLGQVRLALLGQHHLNEGGSITLTTGILTEQPIAQGANATAVNAAVEGFVRAAALELPRGLRINVVSPSVLVEALDAYGDFFPGFEPVSAARAALAYQRSIDGIANGQVFKVW</sequence>
<dbReference type="EMBL" id="JAYFUH010000249">
    <property type="protein sequence ID" value="MEA5669226.1"/>
    <property type="molecule type" value="Genomic_DNA"/>
</dbReference>
<dbReference type="Gene3D" id="3.40.50.720">
    <property type="entry name" value="NAD(P)-binding Rossmann-like Domain"/>
    <property type="match status" value="1"/>
</dbReference>
<dbReference type="PANTHER" id="PTHR43477:SF1">
    <property type="entry name" value="DIHYDROANTICAPSIN 7-DEHYDROGENASE"/>
    <property type="match status" value="1"/>
</dbReference>
<dbReference type="CDD" id="cd11731">
    <property type="entry name" value="Lin1944_like_SDR_c"/>
    <property type="match status" value="1"/>
</dbReference>
<dbReference type="SUPFAM" id="SSF51735">
    <property type="entry name" value="NAD(P)-binding Rossmann-fold domains"/>
    <property type="match status" value="1"/>
</dbReference>
<accession>A0ABU5V794</accession>
<dbReference type="RefSeq" id="WP_192288192.1">
    <property type="nucleotide sequence ID" value="NZ_JAYFUH010000249.1"/>
</dbReference>
<dbReference type="PRINTS" id="PR00081">
    <property type="entry name" value="GDHRDH"/>
</dbReference>
<dbReference type="InterPro" id="IPR036291">
    <property type="entry name" value="NAD(P)-bd_dom_sf"/>
</dbReference>
<evidence type="ECO:0000313" key="3">
    <source>
        <dbReference type="EMBL" id="MEA5669226.1"/>
    </source>
</evidence>
<evidence type="ECO:0000256" key="2">
    <source>
        <dbReference type="ARBA" id="ARBA00023002"/>
    </source>
</evidence>
<dbReference type="InterPro" id="IPR051122">
    <property type="entry name" value="SDR_DHRS6-like"/>
</dbReference>
<comment type="similarity">
    <text evidence="1">Belongs to the short-chain dehydrogenases/reductases (SDR) family.</text>
</comment>
<dbReference type="InterPro" id="IPR002347">
    <property type="entry name" value="SDR_fam"/>
</dbReference>